<feature type="region of interest" description="Disordered" evidence="1">
    <location>
        <begin position="57"/>
        <end position="120"/>
    </location>
</feature>
<dbReference type="AlphaFoldDB" id="A0A4R4YT81"/>
<dbReference type="Proteomes" id="UP000295124">
    <property type="component" value="Unassembled WGS sequence"/>
</dbReference>
<comment type="caution">
    <text evidence="2">The sequence shown here is derived from an EMBL/GenBank/DDBJ whole genome shotgun (WGS) entry which is preliminary data.</text>
</comment>
<dbReference type="Pfam" id="PF14013">
    <property type="entry name" value="MT0933_antitox"/>
    <property type="match status" value="1"/>
</dbReference>
<organism evidence="2 3">
    <name type="scientific">Kribbella antibiotica</name>
    <dbReference type="NCBI Taxonomy" id="190195"/>
    <lineage>
        <taxon>Bacteria</taxon>
        <taxon>Bacillati</taxon>
        <taxon>Actinomycetota</taxon>
        <taxon>Actinomycetes</taxon>
        <taxon>Propionibacteriales</taxon>
        <taxon>Kribbellaceae</taxon>
        <taxon>Kribbella</taxon>
    </lineage>
</organism>
<keyword evidence="3" id="KW-1185">Reference proteome</keyword>
<dbReference type="RefSeq" id="WP_132174672.1">
    <property type="nucleotide sequence ID" value="NZ_SMKX01000140.1"/>
</dbReference>
<evidence type="ECO:0000313" key="2">
    <source>
        <dbReference type="EMBL" id="TDD48466.1"/>
    </source>
</evidence>
<evidence type="ECO:0000313" key="3">
    <source>
        <dbReference type="Proteomes" id="UP000295124"/>
    </source>
</evidence>
<dbReference type="EMBL" id="SMKX01000140">
    <property type="protein sequence ID" value="TDD48466.1"/>
    <property type="molecule type" value="Genomic_DNA"/>
</dbReference>
<accession>A0A4R4YT81</accession>
<name>A0A4R4YT81_9ACTN</name>
<dbReference type="InterPro" id="IPR028037">
    <property type="entry name" value="Antitoxin_Rv0909/MT0933"/>
</dbReference>
<evidence type="ECO:0000256" key="1">
    <source>
        <dbReference type="SAM" id="MobiDB-lite"/>
    </source>
</evidence>
<protein>
    <submittedName>
        <fullName evidence="2">Antitoxin</fullName>
    </submittedName>
</protein>
<sequence length="120" mass="12236">MNEFQEQAKNWLRNVVKQSPDKIKAGVEKAGDLIDQQTGGKYAAKVDAVQEKVGTFVDKQAAEPGAAPADAAPEPETAETPNPRTVGGEPPAPSAQASAGSTPEGAETGGTATGLPGPRE</sequence>
<proteinExistence type="predicted"/>
<reference evidence="2 3" key="1">
    <citation type="submission" date="2019-03" db="EMBL/GenBank/DDBJ databases">
        <title>Draft genome sequences of novel Actinobacteria.</title>
        <authorList>
            <person name="Sahin N."/>
            <person name="Ay H."/>
            <person name="Saygin H."/>
        </authorList>
    </citation>
    <scope>NUCLEOTIDE SEQUENCE [LARGE SCALE GENOMIC DNA]</scope>
    <source>
        <strain evidence="2 3">JCM 13523</strain>
    </source>
</reference>
<feature type="compositionally biased region" description="Low complexity" evidence="1">
    <location>
        <begin position="62"/>
        <end position="106"/>
    </location>
</feature>
<dbReference type="OrthoDB" id="4843846at2"/>
<gene>
    <name evidence="2" type="ORF">E1263_33240</name>
</gene>